<dbReference type="InterPro" id="IPR029054">
    <property type="entry name" value="dUTPase-like"/>
</dbReference>
<dbReference type="STRING" id="1318743.PU02_0288"/>
<reference evidence="8 9" key="1">
    <citation type="journal article" date="2015" name="Genome Announc.">
        <title>Complete Genome Sequence of Bartonella ancashensis Strain 20.00, Isolated from the Blood of a Patient with Verruga Peruana.</title>
        <authorList>
            <person name="Hang J."/>
            <person name="Mullins K.E."/>
            <person name="Clifford R.J."/>
            <person name="Onmus-Leone F."/>
            <person name="Yang Y."/>
            <person name="Jiang J."/>
            <person name="Leguia M."/>
            <person name="Kasper M.R."/>
            <person name="Maguina C."/>
            <person name="Lesho E.P."/>
            <person name="Jarman R.G."/>
            <person name="Richards A.L."/>
            <person name="Blazes D."/>
        </authorList>
    </citation>
    <scope>NUCLEOTIDE SEQUENCE [LARGE SCALE GENOMIC DNA]</scope>
    <source>
        <strain evidence="8 9">20.00</strain>
    </source>
</reference>
<dbReference type="PANTHER" id="PTHR11241:SF0">
    <property type="entry name" value="DEOXYURIDINE 5'-TRIPHOSPHATE NUCLEOTIDOHYDROLASE"/>
    <property type="match status" value="1"/>
</dbReference>
<comment type="cofactor">
    <cofactor evidence="5">
        <name>Mg(2+)</name>
        <dbReference type="ChEBI" id="CHEBI:18420"/>
    </cofactor>
</comment>
<evidence type="ECO:0000256" key="1">
    <source>
        <dbReference type="ARBA" id="ARBA00006581"/>
    </source>
</evidence>
<evidence type="ECO:0000256" key="6">
    <source>
        <dbReference type="SAM" id="MobiDB-lite"/>
    </source>
</evidence>
<dbReference type="PANTHER" id="PTHR11241">
    <property type="entry name" value="DEOXYURIDINE 5'-TRIPHOSPHATE NUCLEOTIDOHYDROLASE"/>
    <property type="match status" value="1"/>
</dbReference>
<dbReference type="GO" id="GO:0004170">
    <property type="term" value="F:dUTP diphosphatase activity"/>
    <property type="evidence" value="ECO:0007669"/>
    <property type="project" value="UniProtKB-UniRule"/>
</dbReference>
<dbReference type="InterPro" id="IPR008181">
    <property type="entry name" value="dUTPase"/>
</dbReference>
<keyword evidence="9" id="KW-1185">Reference proteome</keyword>
<dbReference type="CDD" id="cd07557">
    <property type="entry name" value="trimeric_dUTPase"/>
    <property type="match status" value="1"/>
</dbReference>
<dbReference type="AlphaFoldDB" id="A0A0M4LIW5"/>
<dbReference type="GO" id="GO:0006226">
    <property type="term" value="P:dUMP biosynthetic process"/>
    <property type="evidence" value="ECO:0007669"/>
    <property type="project" value="UniProtKB-UniRule"/>
</dbReference>
<dbReference type="SUPFAM" id="SSF51283">
    <property type="entry name" value="dUTPase-like"/>
    <property type="match status" value="1"/>
</dbReference>
<dbReference type="EMBL" id="CP010401">
    <property type="protein sequence ID" value="ALE03102.1"/>
    <property type="molecule type" value="Genomic_DNA"/>
</dbReference>
<dbReference type="NCBIfam" id="NF001862">
    <property type="entry name" value="PRK00601.1"/>
    <property type="match status" value="1"/>
</dbReference>
<dbReference type="GO" id="GO:0000287">
    <property type="term" value="F:magnesium ion binding"/>
    <property type="evidence" value="ECO:0007669"/>
    <property type="project" value="UniProtKB-UniRule"/>
</dbReference>
<evidence type="ECO:0000256" key="5">
    <source>
        <dbReference type="HAMAP-Rule" id="MF_00116"/>
    </source>
</evidence>
<feature type="region of interest" description="Disordered" evidence="6">
    <location>
        <begin position="155"/>
        <end position="183"/>
    </location>
</feature>
<dbReference type="Proteomes" id="UP000057213">
    <property type="component" value="Chromosome"/>
</dbReference>
<feature type="compositionally biased region" description="Polar residues" evidence="6">
    <location>
        <begin position="161"/>
        <end position="172"/>
    </location>
</feature>
<dbReference type="OrthoDB" id="9809956at2"/>
<keyword evidence="5" id="KW-0479">Metal-binding</keyword>
<dbReference type="HAMAP" id="MF_00116">
    <property type="entry name" value="dUTPase_bact"/>
    <property type="match status" value="1"/>
</dbReference>
<dbReference type="Pfam" id="PF00692">
    <property type="entry name" value="dUTPase"/>
    <property type="match status" value="1"/>
</dbReference>
<comment type="pathway">
    <text evidence="5">Pyrimidine metabolism; dUMP biosynthesis; dUMP from dCTP (dUTP route): step 2/2.</text>
</comment>
<feature type="compositionally biased region" description="Gly residues" evidence="6">
    <location>
        <begin position="173"/>
        <end position="183"/>
    </location>
</feature>
<dbReference type="UniPathway" id="UPA00610">
    <property type="reaction ID" value="UER00666"/>
</dbReference>
<feature type="binding site" evidence="5">
    <location>
        <begin position="90"/>
        <end position="92"/>
    </location>
    <ligand>
        <name>substrate</name>
    </ligand>
</feature>
<comment type="function">
    <text evidence="5">This enzyme is involved in nucleotide metabolism: it produces dUMP, the immediate precursor of thymidine nucleotides and it decreases the intracellular concentration of dUTP so that uracil cannot be incorporated into DNA.</text>
</comment>
<gene>
    <name evidence="5" type="primary">dut</name>
    <name evidence="8" type="ORF">PU02_0288</name>
</gene>
<evidence type="ECO:0000256" key="3">
    <source>
        <dbReference type="ARBA" id="ARBA00023080"/>
    </source>
</evidence>
<dbReference type="PATRIC" id="fig|1318743.3.peg.301"/>
<dbReference type="InterPro" id="IPR036157">
    <property type="entry name" value="dUTPase-like_sf"/>
</dbReference>
<keyword evidence="2 5" id="KW-0378">Hydrolase</keyword>
<comment type="similarity">
    <text evidence="1 5">Belongs to the dUTPase family.</text>
</comment>
<comment type="caution">
    <text evidence="5">Lacks conserved residue(s) required for the propagation of feature annotation.</text>
</comment>
<feature type="binding site" evidence="5">
    <location>
        <position position="103"/>
    </location>
    <ligand>
        <name>substrate</name>
    </ligand>
</feature>
<proteinExistence type="inferred from homology"/>
<sequence>MSDAHSNRFLDDISHHSSSAHEHVLWVQQLSHGQGLELPHYATIGSAGLDLRAALPEGEDLILFPGKRILIPTGLILHLTAGYEAQIRPRSGLALKHGITCLNTPGTIDSDYRGEVKVLLINLGEEDFPIQRGMRIAQMVISPITQVEVRTLEENSEENVPASSQSACTNNRGTGGFGSTGQS</sequence>
<feature type="binding site" evidence="5">
    <location>
        <begin position="107"/>
        <end position="109"/>
    </location>
    <ligand>
        <name>substrate</name>
    </ligand>
</feature>
<protein>
    <recommendedName>
        <fullName evidence="5">Deoxyuridine 5'-triphosphate nucleotidohydrolase</fullName>
        <shortName evidence="5">dUTPase</shortName>
        <ecNumber evidence="5">3.6.1.23</ecNumber>
    </recommendedName>
    <alternativeName>
        <fullName evidence="5">dUTP pyrophosphatase</fullName>
    </alternativeName>
</protein>
<evidence type="ECO:0000313" key="9">
    <source>
        <dbReference type="Proteomes" id="UP000057213"/>
    </source>
</evidence>
<comment type="catalytic activity">
    <reaction evidence="4 5">
        <text>dUTP + H2O = dUMP + diphosphate + H(+)</text>
        <dbReference type="Rhea" id="RHEA:10248"/>
        <dbReference type="ChEBI" id="CHEBI:15377"/>
        <dbReference type="ChEBI" id="CHEBI:15378"/>
        <dbReference type="ChEBI" id="CHEBI:33019"/>
        <dbReference type="ChEBI" id="CHEBI:61555"/>
        <dbReference type="ChEBI" id="CHEBI:246422"/>
        <dbReference type="EC" id="3.6.1.23"/>
    </reaction>
</comment>
<dbReference type="RefSeq" id="WP_082311394.1">
    <property type="nucleotide sequence ID" value="NZ_CP010401.1"/>
</dbReference>
<feature type="domain" description="dUTPase-like" evidence="7">
    <location>
        <begin position="37"/>
        <end position="158"/>
    </location>
</feature>
<evidence type="ECO:0000256" key="2">
    <source>
        <dbReference type="ARBA" id="ARBA00022801"/>
    </source>
</evidence>
<organism evidence="8 9">
    <name type="scientific">Bartonella ancashensis</name>
    <dbReference type="NCBI Taxonomy" id="1318743"/>
    <lineage>
        <taxon>Bacteria</taxon>
        <taxon>Pseudomonadati</taxon>
        <taxon>Pseudomonadota</taxon>
        <taxon>Alphaproteobacteria</taxon>
        <taxon>Hyphomicrobiales</taxon>
        <taxon>Bartonellaceae</taxon>
        <taxon>Bartonella</taxon>
    </lineage>
</organism>
<evidence type="ECO:0000259" key="7">
    <source>
        <dbReference type="Pfam" id="PF00692"/>
    </source>
</evidence>
<accession>A0A0M4LIW5</accession>
<keyword evidence="3 5" id="KW-0546">Nucleotide metabolism</keyword>
<name>A0A0M4LIW5_9HYPH</name>
<dbReference type="NCBIfam" id="TIGR00576">
    <property type="entry name" value="dut"/>
    <property type="match status" value="1"/>
</dbReference>
<evidence type="ECO:0000313" key="8">
    <source>
        <dbReference type="EMBL" id="ALE03102.1"/>
    </source>
</evidence>
<dbReference type="EC" id="3.6.1.23" evidence="5"/>
<dbReference type="InterPro" id="IPR033704">
    <property type="entry name" value="dUTPase_trimeric"/>
</dbReference>
<dbReference type="GO" id="GO:0046081">
    <property type="term" value="P:dUTP catabolic process"/>
    <property type="evidence" value="ECO:0007669"/>
    <property type="project" value="InterPro"/>
</dbReference>
<dbReference type="Gene3D" id="2.70.40.10">
    <property type="match status" value="1"/>
</dbReference>
<keyword evidence="5" id="KW-0460">Magnesium</keyword>
<dbReference type="KEGG" id="banc:PU02_0288"/>
<evidence type="ECO:0000256" key="4">
    <source>
        <dbReference type="ARBA" id="ARBA00047686"/>
    </source>
</evidence>